<name>A0A150RDP9_SORCE</name>
<feature type="region of interest" description="Disordered" evidence="1">
    <location>
        <begin position="382"/>
        <end position="416"/>
    </location>
</feature>
<keyword evidence="2" id="KW-1133">Transmembrane helix</keyword>
<protein>
    <submittedName>
        <fullName evidence="3">Uncharacterized protein</fullName>
    </submittedName>
</protein>
<gene>
    <name evidence="3" type="ORF">BE17_53345</name>
</gene>
<keyword evidence="2" id="KW-0472">Membrane</keyword>
<evidence type="ECO:0000313" key="4">
    <source>
        <dbReference type="Proteomes" id="UP000075635"/>
    </source>
</evidence>
<sequence length="453" mass="48445">MSKLDEPFERAEVLDKPGIVGARWWHQGLAEAPKDASRRSAIMLALGAVGLAGVAAAIAVAADGCSDEETEVQRKRALDMQRTFGWSFGAAQESVTFDGESKKPFDQGALARMSTDLRPADEALRAYYVPSLFESPSATPTVVAQGDPAPVTPLINVLRPIFTLAMDRAYRSGKALASLLLAARTDSGLRRDIVVIVDLDGPESVAFAAGAAEAFEPVFTFDNWPHPRGVVKAHLTLAAAAYYQPLFARPAPGARATMFVLDRQRLSAYSDDASQFDNRYVARLPAADALWDRGGRHVLYVVPTDLDTIESDDLNDDLVAYRARQLDVRMMAANVFAPDPAEAKPAAETEDWPPYYYGGGAASHGWFWVDYPWGPPRPPAPVEPAGVRRPGKLYTPTLRATPFSSSSAPGGAPRGPETFGTVPVVVALGTGVILGAALSRSGSWNRASGGYGG</sequence>
<accession>A0A150RDP9</accession>
<evidence type="ECO:0000256" key="2">
    <source>
        <dbReference type="SAM" id="Phobius"/>
    </source>
</evidence>
<evidence type="ECO:0000313" key="3">
    <source>
        <dbReference type="EMBL" id="KYF78310.1"/>
    </source>
</evidence>
<dbReference type="AlphaFoldDB" id="A0A150RDP9"/>
<evidence type="ECO:0000256" key="1">
    <source>
        <dbReference type="SAM" id="MobiDB-lite"/>
    </source>
</evidence>
<feature type="transmembrane region" description="Helical" evidence="2">
    <location>
        <begin position="41"/>
        <end position="62"/>
    </location>
</feature>
<organism evidence="3 4">
    <name type="scientific">Sorangium cellulosum</name>
    <name type="common">Polyangium cellulosum</name>
    <dbReference type="NCBI Taxonomy" id="56"/>
    <lineage>
        <taxon>Bacteria</taxon>
        <taxon>Pseudomonadati</taxon>
        <taxon>Myxococcota</taxon>
        <taxon>Polyangia</taxon>
        <taxon>Polyangiales</taxon>
        <taxon>Polyangiaceae</taxon>
        <taxon>Sorangium</taxon>
    </lineage>
</organism>
<proteinExistence type="predicted"/>
<reference evidence="3 4" key="1">
    <citation type="submission" date="2014-02" db="EMBL/GenBank/DDBJ databases">
        <title>The small core and large imbalanced accessory genome model reveals a collaborative survival strategy of Sorangium cellulosum strains in nature.</title>
        <authorList>
            <person name="Han K."/>
            <person name="Peng R."/>
            <person name="Blom J."/>
            <person name="Li Y.-Z."/>
        </authorList>
    </citation>
    <scope>NUCLEOTIDE SEQUENCE [LARGE SCALE GENOMIC DNA]</scope>
    <source>
        <strain evidence="3 4">So0011-07</strain>
    </source>
</reference>
<feature type="compositionally biased region" description="Low complexity" evidence="1">
    <location>
        <begin position="400"/>
        <end position="416"/>
    </location>
</feature>
<comment type="caution">
    <text evidence="3">The sequence shown here is derived from an EMBL/GenBank/DDBJ whole genome shotgun (WGS) entry which is preliminary data.</text>
</comment>
<dbReference type="EMBL" id="JEMB01002802">
    <property type="protein sequence ID" value="KYF78310.1"/>
    <property type="molecule type" value="Genomic_DNA"/>
</dbReference>
<dbReference type="Proteomes" id="UP000075635">
    <property type="component" value="Unassembled WGS sequence"/>
</dbReference>
<keyword evidence="2" id="KW-0812">Transmembrane</keyword>